<dbReference type="Proteomes" id="UP000814128">
    <property type="component" value="Unassembled WGS sequence"/>
</dbReference>
<evidence type="ECO:0000313" key="1">
    <source>
        <dbReference type="EMBL" id="KAI0033098.1"/>
    </source>
</evidence>
<name>A0ACB8QNN7_9AGAM</name>
<organism evidence="1 2">
    <name type="scientific">Vararia minispora EC-137</name>
    <dbReference type="NCBI Taxonomy" id="1314806"/>
    <lineage>
        <taxon>Eukaryota</taxon>
        <taxon>Fungi</taxon>
        <taxon>Dikarya</taxon>
        <taxon>Basidiomycota</taxon>
        <taxon>Agaricomycotina</taxon>
        <taxon>Agaricomycetes</taxon>
        <taxon>Russulales</taxon>
        <taxon>Lachnocladiaceae</taxon>
        <taxon>Vararia</taxon>
    </lineage>
</organism>
<gene>
    <name evidence="1" type="ORF">K488DRAFT_48485</name>
</gene>
<reference evidence="1" key="2">
    <citation type="journal article" date="2022" name="New Phytol.">
        <title>Evolutionary transition to the ectomycorrhizal habit in the genomes of a hyperdiverse lineage of mushroom-forming fungi.</title>
        <authorList>
            <person name="Looney B."/>
            <person name="Miyauchi S."/>
            <person name="Morin E."/>
            <person name="Drula E."/>
            <person name="Courty P.E."/>
            <person name="Kohler A."/>
            <person name="Kuo A."/>
            <person name="LaButti K."/>
            <person name="Pangilinan J."/>
            <person name="Lipzen A."/>
            <person name="Riley R."/>
            <person name="Andreopoulos W."/>
            <person name="He G."/>
            <person name="Johnson J."/>
            <person name="Nolan M."/>
            <person name="Tritt A."/>
            <person name="Barry K.W."/>
            <person name="Grigoriev I.V."/>
            <person name="Nagy L.G."/>
            <person name="Hibbett D."/>
            <person name="Henrissat B."/>
            <person name="Matheny P.B."/>
            <person name="Labbe J."/>
            <person name="Martin F.M."/>
        </authorList>
    </citation>
    <scope>NUCLEOTIDE SEQUENCE</scope>
    <source>
        <strain evidence="1">EC-137</strain>
    </source>
</reference>
<evidence type="ECO:0000313" key="2">
    <source>
        <dbReference type="Proteomes" id="UP000814128"/>
    </source>
</evidence>
<keyword evidence="2" id="KW-1185">Reference proteome</keyword>
<sequence>MSSVALIDSLPRFITQEEHKDITGSTPASFSDIPPVLHYKEETASARFEPDVEGFTSEDGKRGTLYVIESALVFFSATGRGFQIPYPSITLHAVARAEQGPYIYCQLDESVAENAEPSGDDEQEVMGMRELSIAAPSTSSVLHPDPPPYVLMPICLVEAIFEAISYCASLHPDPNIDEDDLNDDAFIDGSEFETFAGAEGEELSEVGRAALEHLESIIYDPQKQLANGDEGVEEGHSKDGDEALATAEQKIA</sequence>
<protein>
    <submittedName>
        <fullName evidence="1">Regulator of volume decrease after cellular swelling-domain-containing protein</fullName>
    </submittedName>
</protein>
<accession>A0ACB8QNN7</accession>
<dbReference type="EMBL" id="MU273528">
    <property type="protein sequence ID" value="KAI0033098.1"/>
    <property type="molecule type" value="Genomic_DNA"/>
</dbReference>
<comment type="caution">
    <text evidence="1">The sequence shown here is derived from an EMBL/GenBank/DDBJ whole genome shotgun (WGS) entry which is preliminary data.</text>
</comment>
<reference evidence="1" key="1">
    <citation type="submission" date="2021-02" db="EMBL/GenBank/DDBJ databases">
        <authorList>
            <consortium name="DOE Joint Genome Institute"/>
            <person name="Ahrendt S."/>
            <person name="Looney B.P."/>
            <person name="Miyauchi S."/>
            <person name="Morin E."/>
            <person name="Drula E."/>
            <person name="Courty P.E."/>
            <person name="Chicoki N."/>
            <person name="Fauchery L."/>
            <person name="Kohler A."/>
            <person name="Kuo A."/>
            <person name="Labutti K."/>
            <person name="Pangilinan J."/>
            <person name="Lipzen A."/>
            <person name="Riley R."/>
            <person name="Andreopoulos W."/>
            <person name="He G."/>
            <person name="Johnson J."/>
            <person name="Barry K.W."/>
            <person name="Grigoriev I.V."/>
            <person name="Nagy L."/>
            <person name="Hibbett D."/>
            <person name="Henrissat B."/>
            <person name="Matheny P.B."/>
            <person name="Labbe J."/>
            <person name="Martin F."/>
        </authorList>
    </citation>
    <scope>NUCLEOTIDE SEQUENCE</scope>
    <source>
        <strain evidence="1">EC-137</strain>
    </source>
</reference>
<proteinExistence type="predicted"/>